<dbReference type="CDD" id="cd04301">
    <property type="entry name" value="NAT_SF"/>
    <property type="match status" value="1"/>
</dbReference>
<keyword evidence="7 9" id="KW-0012">Acyltransferase</keyword>
<evidence type="ECO:0000313" key="12">
    <source>
        <dbReference type="Proteomes" id="UP000309676"/>
    </source>
</evidence>
<evidence type="ECO:0000256" key="5">
    <source>
        <dbReference type="ARBA" id="ARBA00017935"/>
    </source>
</evidence>
<evidence type="ECO:0000256" key="7">
    <source>
        <dbReference type="ARBA" id="ARBA00023315"/>
    </source>
</evidence>
<dbReference type="GO" id="GO:0019491">
    <property type="term" value="P:ectoine biosynthetic process"/>
    <property type="evidence" value="ECO:0007669"/>
    <property type="project" value="UniProtKB-UniPathway"/>
</dbReference>
<dbReference type="InterPro" id="IPR000182">
    <property type="entry name" value="GNAT_dom"/>
</dbReference>
<dbReference type="EC" id="2.3.1.178" evidence="4 9"/>
<feature type="domain" description="N-acetyltransferase" evidence="10">
    <location>
        <begin position="6"/>
        <end position="163"/>
    </location>
</feature>
<protein>
    <recommendedName>
        <fullName evidence="5 9">L-2,4-diaminobutyric acid acetyltransferase</fullName>
        <shortName evidence="9">DABA acetyltransferase</shortName>
        <ecNumber evidence="4 9">2.3.1.178</ecNumber>
    </recommendedName>
</protein>
<keyword evidence="6 9" id="KW-0808">Transferase</keyword>
<name>A0A5R9G1I7_9BACL</name>
<dbReference type="GO" id="GO:0033816">
    <property type="term" value="F:diaminobutyrate acetyltransferase activity"/>
    <property type="evidence" value="ECO:0007669"/>
    <property type="project" value="UniProtKB-EC"/>
</dbReference>
<dbReference type="PANTHER" id="PTHR43072">
    <property type="entry name" value="N-ACETYLTRANSFERASE"/>
    <property type="match status" value="1"/>
</dbReference>
<comment type="similarity">
    <text evidence="3 9">Belongs to the acetyltransferase family. EctA subfamily.</text>
</comment>
<reference evidence="11 12" key="1">
    <citation type="submission" date="2019-05" db="EMBL/GenBank/DDBJ databases">
        <authorList>
            <person name="Narsing Rao M.P."/>
            <person name="Li W.J."/>
        </authorList>
    </citation>
    <scope>NUCLEOTIDE SEQUENCE [LARGE SCALE GENOMIC DNA]</scope>
    <source>
        <strain evidence="11 12">SYSU_K30003</strain>
    </source>
</reference>
<comment type="catalytic activity">
    <reaction evidence="8 9">
        <text>L-2,4-diaminobutanoate + acetyl-CoA = (2S)-4-acetamido-2-aminobutanoate + CoA + H(+)</text>
        <dbReference type="Rhea" id="RHEA:16901"/>
        <dbReference type="ChEBI" id="CHEBI:15378"/>
        <dbReference type="ChEBI" id="CHEBI:57287"/>
        <dbReference type="ChEBI" id="CHEBI:57288"/>
        <dbReference type="ChEBI" id="CHEBI:58761"/>
        <dbReference type="ChEBI" id="CHEBI:58929"/>
        <dbReference type="EC" id="2.3.1.178"/>
    </reaction>
</comment>
<dbReference type="Proteomes" id="UP000309676">
    <property type="component" value="Unassembled WGS sequence"/>
</dbReference>
<evidence type="ECO:0000256" key="1">
    <source>
        <dbReference type="ARBA" id="ARBA00003741"/>
    </source>
</evidence>
<dbReference type="InterPro" id="IPR016181">
    <property type="entry name" value="Acyl_CoA_acyltransferase"/>
</dbReference>
<evidence type="ECO:0000256" key="9">
    <source>
        <dbReference type="RuleBase" id="RU365045"/>
    </source>
</evidence>
<keyword evidence="12" id="KW-1185">Reference proteome</keyword>
<sequence length="166" mass="18162">MMLEEVDIRPPSERDGGDMWRAARDAGTLDVNTPYSYLLLGKHFGGTCAVAKRGGKTVGFVTGFRPPGKPDTWFVWQIGVDAEARGQGIGRRLLEHVLGRSDNADIRYLEATVSPSNAASRSLFFGLARSLGLDCEISAGFPAELFPDGAHEKEELYRIGPFTYQP</sequence>
<evidence type="ECO:0000313" key="11">
    <source>
        <dbReference type="EMBL" id="TLS50202.1"/>
    </source>
</evidence>
<dbReference type="OrthoDB" id="2436196at2"/>
<comment type="function">
    <text evidence="1 9">Catalyzes the acetylation of L-2,4-diaminobutyrate (DABA) to gamma-N-acetyl-alpha,gamma-diaminobutyric acid (ADABA) with acetyl coenzyme A.</text>
</comment>
<evidence type="ECO:0000256" key="2">
    <source>
        <dbReference type="ARBA" id="ARBA00004978"/>
    </source>
</evidence>
<dbReference type="PANTHER" id="PTHR43072:SF23">
    <property type="entry name" value="UPF0039 PROTEIN C11D3.02C"/>
    <property type="match status" value="1"/>
</dbReference>
<dbReference type="AlphaFoldDB" id="A0A5R9G1I7"/>
<dbReference type="Gene3D" id="3.40.630.30">
    <property type="match status" value="1"/>
</dbReference>
<evidence type="ECO:0000256" key="6">
    <source>
        <dbReference type="ARBA" id="ARBA00022679"/>
    </source>
</evidence>
<dbReference type="SUPFAM" id="SSF55729">
    <property type="entry name" value="Acyl-CoA N-acyltransferases (Nat)"/>
    <property type="match status" value="1"/>
</dbReference>
<evidence type="ECO:0000256" key="8">
    <source>
        <dbReference type="ARBA" id="ARBA00048924"/>
    </source>
</evidence>
<dbReference type="EMBL" id="VCIW01000016">
    <property type="protein sequence ID" value="TLS50202.1"/>
    <property type="molecule type" value="Genomic_DNA"/>
</dbReference>
<evidence type="ECO:0000256" key="4">
    <source>
        <dbReference type="ARBA" id="ARBA00012355"/>
    </source>
</evidence>
<dbReference type="UniPathway" id="UPA00067">
    <property type="reaction ID" value="UER00122"/>
</dbReference>
<proteinExistence type="inferred from homology"/>
<dbReference type="NCBIfam" id="TIGR02406">
    <property type="entry name" value="ectoine_EctA"/>
    <property type="match status" value="1"/>
</dbReference>
<dbReference type="RefSeq" id="WP_138196356.1">
    <property type="nucleotide sequence ID" value="NZ_VCIW01000016.1"/>
</dbReference>
<dbReference type="InterPro" id="IPR012772">
    <property type="entry name" value="Ectoine_EctA"/>
</dbReference>
<gene>
    <name evidence="9 11" type="primary">ectA</name>
    <name evidence="11" type="ORF">FE782_21275</name>
</gene>
<accession>A0A5R9G1I7</accession>
<evidence type="ECO:0000259" key="10">
    <source>
        <dbReference type="PROSITE" id="PS51186"/>
    </source>
</evidence>
<dbReference type="Pfam" id="PF00583">
    <property type="entry name" value="Acetyltransf_1"/>
    <property type="match status" value="1"/>
</dbReference>
<comment type="pathway">
    <text evidence="2 9">Amine and polyamine biosynthesis; ectoine biosynthesis; L-ectoine from L-aspartate 4-semialdehyde: step 2/3.</text>
</comment>
<evidence type="ECO:0000256" key="3">
    <source>
        <dbReference type="ARBA" id="ARBA00010712"/>
    </source>
</evidence>
<comment type="caution">
    <text evidence="11">The sequence shown here is derived from an EMBL/GenBank/DDBJ whole genome shotgun (WGS) entry which is preliminary data.</text>
</comment>
<organism evidence="11 12">
    <name type="scientific">Paenibacillus antri</name>
    <dbReference type="NCBI Taxonomy" id="2582848"/>
    <lineage>
        <taxon>Bacteria</taxon>
        <taxon>Bacillati</taxon>
        <taxon>Bacillota</taxon>
        <taxon>Bacilli</taxon>
        <taxon>Bacillales</taxon>
        <taxon>Paenibacillaceae</taxon>
        <taxon>Paenibacillus</taxon>
    </lineage>
</organism>
<dbReference type="PROSITE" id="PS51186">
    <property type="entry name" value="GNAT"/>
    <property type="match status" value="1"/>
</dbReference>